<dbReference type="KEGG" id="pdio:PDMSB3_3783"/>
<proteinExistence type="predicted"/>
<accession>A0A5Q4ZFA2</accession>
<dbReference type="EMBL" id="LR699553">
    <property type="protein sequence ID" value="VVD30239.1"/>
    <property type="molecule type" value="Genomic_DNA"/>
</dbReference>
<evidence type="ECO:0000313" key="2">
    <source>
        <dbReference type="Proteomes" id="UP000325811"/>
    </source>
</evidence>
<reference evidence="1 2" key="1">
    <citation type="submission" date="2019-08" db="EMBL/GenBank/DDBJ databases">
        <authorList>
            <person name="Herpell B J."/>
        </authorList>
    </citation>
    <scope>NUCLEOTIDE SEQUENCE [LARGE SCALE GENOMIC DNA]</scope>
    <source>
        <strain evidence="2">Msb3</strain>
    </source>
</reference>
<dbReference type="Proteomes" id="UP000325811">
    <property type="component" value="Chromosome I"/>
</dbReference>
<dbReference type="AlphaFoldDB" id="A0A5Q4ZFA2"/>
<evidence type="ECO:0000313" key="1">
    <source>
        <dbReference type="EMBL" id="VVD30239.1"/>
    </source>
</evidence>
<gene>
    <name evidence="1" type="ORF">PDMSB3_3783</name>
</gene>
<organism evidence="1 2">
    <name type="scientific">Paraburkholderia dioscoreae</name>
    <dbReference type="NCBI Taxonomy" id="2604047"/>
    <lineage>
        <taxon>Bacteria</taxon>
        <taxon>Pseudomonadati</taxon>
        <taxon>Pseudomonadota</taxon>
        <taxon>Betaproteobacteria</taxon>
        <taxon>Burkholderiales</taxon>
        <taxon>Burkholderiaceae</taxon>
        <taxon>Paraburkholderia</taxon>
    </lineage>
</organism>
<sequence>MENSHYAEECVDYIRLLGMYKNYISSGRCNP</sequence>
<name>A0A5Q4ZFA2_9BURK</name>
<keyword evidence="2" id="KW-1185">Reference proteome</keyword>
<protein>
    <submittedName>
        <fullName evidence="1">Uncharacterized protein</fullName>
    </submittedName>
</protein>